<feature type="compositionally biased region" description="Low complexity" evidence="1">
    <location>
        <begin position="196"/>
        <end position="210"/>
    </location>
</feature>
<name>A0A9N8DKL4_9STRA</name>
<feature type="compositionally biased region" description="Low complexity" evidence="1">
    <location>
        <begin position="217"/>
        <end position="239"/>
    </location>
</feature>
<dbReference type="AlphaFoldDB" id="A0A9N8DKL4"/>
<dbReference type="Proteomes" id="UP001153069">
    <property type="component" value="Unassembled WGS sequence"/>
</dbReference>
<comment type="caution">
    <text evidence="3">The sequence shown here is derived from an EMBL/GenBank/DDBJ whole genome shotgun (WGS) entry which is preliminary data.</text>
</comment>
<gene>
    <name evidence="3" type="ORF">SEMRO_173_G076420.1</name>
</gene>
<accession>A0A9N8DKL4</accession>
<evidence type="ECO:0000256" key="2">
    <source>
        <dbReference type="SAM" id="SignalP"/>
    </source>
</evidence>
<feature type="region of interest" description="Disordered" evidence="1">
    <location>
        <begin position="191"/>
        <end position="239"/>
    </location>
</feature>
<proteinExistence type="predicted"/>
<dbReference type="OrthoDB" id="56698at2759"/>
<sequence>MTSILLRSTLLLLACSSVSASPTGASACPGGEAAVGGTHLTAADLKTGTLEESPQGLKVQLNGADLVPGIPGIFFGGEEATISLTGTADFKGFLLRLDGAVFDAADVTYGFDPSEEDEIQQAAVCTGGAEGWTHTNNSPKSTVSVSITLGAARSDLRLDVTVVISNSAGVSEYYYTGYDLSAPARADWEGDGDLLAAGDPNATAPAAPTDSEPGNGTTAAPDSSSTTAPDSSSTTAPDASAASILTTGWVTTFIGGLFAMVM</sequence>
<feature type="signal peptide" evidence="2">
    <location>
        <begin position="1"/>
        <end position="20"/>
    </location>
</feature>
<dbReference type="EMBL" id="CAICTM010000172">
    <property type="protein sequence ID" value="CAB9503685.1"/>
    <property type="molecule type" value="Genomic_DNA"/>
</dbReference>
<feature type="chain" id="PRO_5040260229" evidence="2">
    <location>
        <begin position="21"/>
        <end position="262"/>
    </location>
</feature>
<reference evidence="3" key="1">
    <citation type="submission" date="2020-06" db="EMBL/GenBank/DDBJ databases">
        <authorList>
            <consortium name="Plant Systems Biology data submission"/>
        </authorList>
    </citation>
    <scope>NUCLEOTIDE SEQUENCE</scope>
    <source>
        <strain evidence="3">D6</strain>
    </source>
</reference>
<evidence type="ECO:0000256" key="1">
    <source>
        <dbReference type="SAM" id="MobiDB-lite"/>
    </source>
</evidence>
<keyword evidence="4" id="KW-1185">Reference proteome</keyword>
<protein>
    <submittedName>
        <fullName evidence="3">Uncharacterized protein</fullName>
    </submittedName>
</protein>
<keyword evidence="2" id="KW-0732">Signal</keyword>
<organism evidence="3 4">
    <name type="scientific">Seminavis robusta</name>
    <dbReference type="NCBI Taxonomy" id="568900"/>
    <lineage>
        <taxon>Eukaryota</taxon>
        <taxon>Sar</taxon>
        <taxon>Stramenopiles</taxon>
        <taxon>Ochrophyta</taxon>
        <taxon>Bacillariophyta</taxon>
        <taxon>Bacillariophyceae</taxon>
        <taxon>Bacillariophycidae</taxon>
        <taxon>Naviculales</taxon>
        <taxon>Naviculaceae</taxon>
        <taxon>Seminavis</taxon>
    </lineage>
</organism>
<evidence type="ECO:0000313" key="3">
    <source>
        <dbReference type="EMBL" id="CAB9503685.1"/>
    </source>
</evidence>
<evidence type="ECO:0000313" key="4">
    <source>
        <dbReference type="Proteomes" id="UP001153069"/>
    </source>
</evidence>
<dbReference type="PROSITE" id="PS51257">
    <property type="entry name" value="PROKAR_LIPOPROTEIN"/>
    <property type="match status" value="1"/>
</dbReference>